<dbReference type="InterPro" id="IPR020846">
    <property type="entry name" value="MFS_dom"/>
</dbReference>
<feature type="transmembrane region" description="Helical" evidence="6">
    <location>
        <begin position="131"/>
        <end position="156"/>
    </location>
</feature>
<feature type="transmembrane region" description="Helical" evidence="6">
    <location>
        <begin position="246"/>
        <end position="269"/>
    </location>
</feature>
<protein>
    <submittedName>
        <fullName evidence="8">Multidrug effflux MFS transporter</fullName>
    </submittedName>
</protein>
<feature type="transmembrane region" description="Helical" evidence="6">
    <location>
        <begin position="202"/>
        <end position="226"/>
    </location>
</feature>
<feature type="transmembrane region" description="Helical" evidence="6">
    <location>
        <begin position="338"/>
        <end position="364"/>
    </location>
</feature>
<feature type="transmembrane region" description="Helical" evidence="6">
    <location>
        <begin position="43"/>
        <end position="61"/>
    </location>
</feature>
<dbReference type="PANTHER" id="PTHR23502:SF132">
    <property type="entry name" value="POLYAMINE TRANSPORTER 2-RELATED"/>
    <property type="match status" value="1"/>
</dbReference>
<dbReference type="InterPro" id="IPR036259">
    <property type="entry name" value="MFS_trans_sf"/>
</dbReference>
<keyword evidence="5 6" id="KW-0472">Membrane</keyword>
<feature type="transmembrane region" description="Helical" evidence="6">
    <location>
        <begin position="370"/>
        <end position="392"/>
    </location>
</feature>
<comment type="subcellular location">
    <subcellularLocation>
        <location evidence="1">Membrane</location>
        <topology evidence="1">Multi-pass membrane protein</topology>
    </subcellularLocation>
</comment>
<dbReference type="InterPro" id="IPR011701">
    <property type="entry name" value="MFS"/>
</dbReference>
<evidence type="ECO:0000256" key="6">
    <source>
        <dbReference type="SAM" id="Phobius"/>
    </source>
</evidence>
<dbReference type="GO" id="GO:0022857">
    <property type="term" value="F:transmembrane transporter activity"/>
    <property type="evidence" value="ECO:0007669"/>
    <property type="project" value="InterPro"/>
</dbReference>
<feature type="domain" description="Major facilitator superfamily (MFS) profile" evidence="7">
    <location>
        <begin position="6"/>
        <end position="396"/>
    </location>
</feature>
<evidence type="ECO:0000313" key="8">
    <source>
        <dbReference type="EMBL" id="MBD3663339.1"/>
    </source>
</evidence>
<evidence type="ECO:0000256" key="1">
    <source>
        <dbReference type="ARBA" id="ARBA00004141"/>
    </source>
</evidence>
<proteinExistence type="predicted"/>
<keyword evidence="4 6" id="KW-1133">Transmembrane helix</keyword>
<dbReference type="RefSeq" id="WP_191074308.1">
    <property type="nucleotide sequence ID" value="NZ_JACTAG010000001.1"/>
</dbReference>
<dbReference type="AlphaFoldDB" id="A0A927HEG4"/>
<dbReference type="Pfam" id="PF07690">
    <property type="entry name" value="MFS_1"/>
    <property type="match status" value="1"/>
</dbReference>
<dbReference type="Proteomes" id="UP000635142">
    <property type="component" value="Unassembled WGS sequence"/>
</dbReference>
<reference evidence="8" key="1">
    <citation type="submission" date="2020-08" db="EMBL/GenBank/DDBJ databases">
        <title>Sulfitobacter aestuariivivens sp. nov., isolated from a tidal flat.</title>
        <authorList>
            <person name="Park S."/>
            <person name="Yoon J.-H."/>
        </authorList>
    </citation>
    <scope>NUCLEOTIDE SEQUENCE</scope>
    <source>
        <strain evidence="8">TSTF-M16</strain>
    </source>
</reference>
<evidence type="ECO:0000256" key="2">
    <source>
        <dbReference type="ARBA" id="ARBA00022448"/>
    </source>
</evidence>
<dbReference type="EMBL" id="JACTAG010000001">
    <property type="protein sequence ID" value="MBD3663339.1"/>
    <property type="molecule type" value="Genomic_DNA"/>
</dbReference>
<name>A0A927HEG4_9RHOB</name>
<evidence type="ECO:0000259" key="7">
    <source>
        <dbReference type="PROSITE" id="PS50850"/>
    </source>
</evidence>
<feature type="transmembrane region" description="Helical" evidence="6">
    <location>
        <begin position="303"/>
        <end position="326"/>
    </location>
</feature>
<keyword evidence="3 6" id="KW-0812">Transmembrane</keyword>
<gene>
    <name evidence="8" type="ORF">H9Q16_05350</name>
</gene>
<dbReference type="PROSITE" id="PS50850">
    <property type="entry name" value="MFS"/>
    <property type="match status" value="1"/>
</dbReference>
<dbReference type="SUPFAM" id="SSF103473">
    <property type="entry name" value="MFS general substrate transporter"/>
    <property type="match status" value="1"/>
</dbReference>
<organism evidence="8 9">
    <name type="scientific">Sulfitobacter aestuariivivens</name>
    <dbReference type="NCBI Taxonomy" id="2766981"/>
    <lineage>
        <taxon>Bacteria</taxon>
        <taxon>Pseudomonadati</taxon>
        <taxon>Pseudomonadota</taxon>
        <taxon>Alphaproteobacteria</taxon>
        <taxon>Rhodobacterales</taxon>
        <taxon>Roseobacteraceae</taxon>
        <taxon>Sulfitobacter</taxon>
    </lineage>
</organism>
<dbReference type="Gene3D" id="1.20.1720.10">
    <property type="entry name" value="Multidrug resistance protein D"/>
    <property type="match status" value="1"/>
</dbReference>
<evidence type="ECO:0000313" key="9">
    <source>
        <dbReference type="Proteomes" id="UP000635142"/>
    </source>
</evidence>
<dbReference type="GO" id="GO:0005886">
    <property type="term" value="C:plasma membrane"/>
    <property type="evidence" value="ECO:0007669"/>
    <property type="project" value="TreeGrafter"/>
</dbReference>
<dbReference type="PANTHER" id="PTHR23502">
    <property type="entry name" value="MAJOR FACILITATOR SUPERFAMILY"/>
    <property type="match status" value="1"/>
</dbReference>
<feature type="transmembrane region" description="Helical" evidence="6">
    <location>
        <begin position="162"/>
        <end position="181"/>
    </location>
</feature>
<keyword evidence="2" id="KW-0813">Transport</keyword>
<accession>A0A927HEG4</accession>
<evidence type="ECO:0000256" key="3">
    <source>
        <dbReference type="ARBA" id="ARBA00022692"/>
    </source>
</evidence>
<dbReference type="CDD" id="cd17320">
    <property type="entry name" value="MFS_MdfA_MDR_like"/>
    <property type="match status" value="1"/>
</dbReference>
<comment type="caution">
    <text evidence="8">The sequence shown here is derived from an EMBL/GenBank/DDBJ whole genome shotgun (WGS) entry which is preliminary data.</text>
</comment>
<evidence type="ECO:0000256" key="4">
    <source>
        <dbReference type="ARBA" id="ARBA00022989"/>
    </source>
</evidence>
<sequence>MSRAEFVALVAMMFATVAFSMDAMLPALPEIAAELSPLDPERAPLVLTTFFFGLGLGTFLAGPLSDTFGRKPVMIFGAGLYIAASVVAWASTSLELMLVARAVQGLGASGPRVVAMAVTRDLFSGREMARIVSFIMMVFALVPGFAPAMGVGIISVMGWRGIYVAFVIFSFFTVIWMVLRLPETLPEENRRPLSITAIFSAARYIFGLPVVRLSIVVQTLSMAVLISMLMLVQQIYSETYGRADTFAYWFGATALISASASWINAVLVVRLGMRRLVTFALGAQILLSSVLLGFGLTTLPEPYGFAVFVLWQISLFLQAGLTLGNLNAIGMEPLGHVAGIAASIIGGVSTMFAALMAAPVVLLFDGTVMPLAMFVVTLSLAGFGLMLMLARVETRQKTFRRR</sequence>
<evidence type="ECO:0000256" key="5">
    <source>
        <dbReference type="ARBA" id="ARBA00023136"/>
    </source>
</evidence>
<keyword evidence="9" id="KW-1185">Reference proteome</keyword>
<feature type="transmembrane region" description="Helical" evidence="6">
    <location>
        <begin position="276"/>
        <end position="297"/>
    </location>
</feature>
<feature type="transmembrane region" description="Helical" evidence="6">
    <location>
        <begin position="73"/>
        <end position="92"/>
    </location>
</feature>